<comment type="function">
    <text evidence="5">May act as a carbohydrate transporter.</text>
</comment>
<reference evidence="9" key="1">
    <citation type="submission" date="2020-05" db="EMBL/GenBank/DDBJ databases">
        <title>WGS assembly of Corymbia citriodora subspecies variegata.</title>
        <authorList>
            <person name="Barry K."/>
            <person name="Hundley H."/>
            <person name="Shu S."/>
            <person name="Jenkins J."/>
            <person name="Grimwood J."/>
            <person name="Baten A."/>
        </authorList>
    </citation>
    <scope>NUCLEOTIDE SEQUENCE</scope>
    <source>
        <strain evidence="9">CV2-018</strain>
    </source>
</reference>
<evidence type="ECO:0000313" key="10">
    <source>
        <dbReference type="Proteomes" id="UP000806378"/>
    </source>
</evidence>
<accession>A0A8T0CVF7</accession>
<dbReference type="GO" id="GO:0005886">
    <property type="term" value="C:plasma membrane"/>
    <property type="evidence" value="ECO:0007669"/>
    <property type="project" value="TreeGrafter"/>
</dbReference>
<dbReference type="InterPro" id="IPR003245">
    <property type="entry name" value="Phytocyanin_dom"/>
</dbReference>
<dbReference type="Proteomes" id="UP000806378">
    <property type="component" value="Unassembled WGS sequence"/>
</dbReference>
<dbReference type="Pfam" id="PF02298">
    <property type="entry name" value="Cu_bind_like"/>
    <property type="match status" value="1"/>
</dbReference>
<dbReference type="PANTHER" id="PTHR33021">
    <property type="entry name" value="BLUE COPPER PROTEIN"/>
    <property type="match status" value="1"/>
</dbReference>
<keyword evidence="6" id="KW-1133">Transmembrane helix</keyword>
<dbReference type="OrthoDB" id="676939at2759"/>
<feature type="domain" description="Phytocyanin" evidence="8">
    <location>
        <begin position="32"/>
        <end position="131"/>
    </location>
</feature>
<proteinExistence type="inferred from homology"/>
<evidence type="ECO:0000256" key="1">
    <source>
        <dbReference type="ARBA" id="ARBA00022729"/>
    </source>
</evidence>
<dbReference type="PANTHER" id="PTHR33021:SF547">
    <property type="entry name" value="OS03G0758500 PROTEIN"/>
    <property type="match status" value="1"/>
</dbReference>
<feature type="chain" id="PRO_5035904132" description="Phytocyanin domain-containing protein" evidence="7">
    <location>
        <begin position="27"/>
        <end position="171"/>
    </location>
</feature>
<sequence>MENFWMKLGSVATLIVTLMLILTTMAEPGEGALHKVGGRSGWTEHANYTEWSTHERFSVGDWLYFVFNRQMYDVLEVNETSFESCNSQGFISNITRGGRDVFQLKEAKTYYFICSRGYCWGGMKVFVDVVVAPPAPTPSPSGAARSLASLSLVILPLIVTSLLSLKPTRCL</sequence>
<dbReference type="PROSITE" id="PS51485">
    <property type="entry name" value="PHYTOCYANIN"/>
    <property type="match status" value="1"/>
</dbReference>
<evidence type="ECO:0000313" key="9">
    <source>
        <dbReference type="EMBL" id="KAF7851571.1"/>
    </source>
</evidence>
<keyword evidence="6" id="KW-0812">Transmembrane</keyword>
<dbReference type="GO" id="GO:0009055">
    <property type="term" value="F:electron transfer activity"/>
    <property type="evidence" value="ECO:0007669"/>
    <property type="project" value="InterPro"/>
</dbReference>
<dbReference type="EMBL" id="MU089533">
    <property type="protein sequence ID" value="KAF7851571.1"/>
    <property type="molecule type" value="Genomic_DNA"/>
</dbReference>
<dbReference type="Gramene" id="rna-gnl|WGS:JABURB|Cocit.L3656.1">
    <property type="protein sequence ID" value="cds-KAF7851571.1"/>
    <property type="gene ID" value="gene-BT93_L3656"/>
</dbReference>
<organism evidence="9 10">
    <name type="scientific">Corymbia citriodora subsp. variegata</name>
    <dbReference type="NCBI Taxonomy" id="360336"/>
    <lineage>
        <taxon>Eukaryota</taxon>
        <taxon>Viridiplantae</taxon>
        <taxon>Streptophyta</taxon>
        <taxon>Embryophyta</taxon>
        <taxon>Tracheophyta</taxon>
        <taxon>Spermatophyta</taxon>
        <taxon>Magnoliopsida</taxon>
        <taxon>eudicotyledons</taxon>
        <taxon>Gunneridae</taxon>
        <taxon>Pentapetalae</taxon>
        <taxon>rosids</taxon>
        <taxon>malvids</taxon>
        <taxon>Myrtales</taxon>
        <taxon>Myrtaceae</taxon>
        <taxon>Myrtoideae</taxon>
        <taxon>Eucalypteae</taxon>
        <taxon>Corymbia</taxon>
    </lineage>
</organism>
<keyword evidence="2" id="KW-1015">Disulfide bond</keyword>
<protein>
    <recommendedName>
        <fullName evidence="8">Phytocyanin domain-containing protein</fullName>
    </recommendedName>
</protein>
<name>A0A8T0CVF7_CORYI</name>
<comment type="caution">
    <text evidence="9">The sequence shown here is derived from an EMBL/GenBank/DDBJ whole genome shotgun (WGS) entry which is preliminary data.</text>
</comment>
<comment type="similarity">
    <text evidence="4">Belongs to the early nodulin-like (ENODL) family.</text>
</comment>
<evidence type="ECO:0000259" key="8">
    <source>
        <dbReference type="PROSITE" id="PS51485"/>
    </source>
</evidence>
<evidence type="ECO:0000256" key="4">
    <source>
        <dbReference type="ARBA" id="ARBA00035011"/>
    </source>
</evidence>
<gene>
    <name evidence="9" type="ORF">BT93_L3656</name>
</gene>
<keyword evidence="10" id="KW-1185">Reference proteome</keyword>
<dbReference type="AlphaFoldDB" id="A0A8T0CVF7"/>
<evidence type="ECO:0000256" key="5">
    <source>
        <dbReference type="ARBA" id="ARBA00037626"/>
    </source>
</evidence>
<dbReference type="Gene3D" id="2.60.40.420">
    <property type="entry name" value="Cupredoxins - blue copper proteins"/>
    <property type="match status" value="1"/>
</dbReference>
<evidence type="ECO:0000256" key="2">
    <source>
        <dbReference type="ARBA" id="ARBA00023157"/>
    </source>
</evidence>
<dbReference type="InterPro" id="IPR039391">
    <property type="entry name" value="Phytocyanin-like"/>
</dbReference>
<evidence type="ECO:0000256" key="7">
    <source>
        <dbReference type="SAM" id="SignalP"/>
    </source>
</evidence>
<feature type="signal peptide" evidence="7">
    <location>
        <begin position="1"/>
        <end position="26"/>
    </location>
</feature>
<evidence type="ECO:0000256" key="6">
    <source>
        <dbReference type="SAM" id="Phobius"/>
    </source>
</evidence>
<feature type="transmembrane region" description="Helical" evidence="6">
    <location>
        <begin position="147"/>
        <end position="165"/>
    </location>
</feature>
<keyword evidence="1 7" id="KW-0732">Signal</keyword>
<dbReference type="SUPFAM" id="SSF49503">
    <property type="entry name" value="Cupredoxins"/>
    <property type="match status" value="1"/>
</dbReference>
<keyword evidence="3" id="KW-0325">Glycoprotein</keyword>
<dbReference type="FunFam" id="2.60.40.420:FF:000018">
    <property type="entry name" value="Lamin-like protein"/>
    <property type="match status" value="1"/>
</dbReference>
<evidence type="ECO:0000256" key="3">
    <source>
        <dbReference type="ARBA" id="ARBA00023180"/>
    </source>
</evidence>
<dbReference type="InterPro" id="IPR008972">
    <property type="entry name" value="Cupredoxin"/>
</dbReference>
<keyword evidence="6" id="KW-0472">Membrane</keyword>